<gene>
    <name evidence="11" type="ORF">ILUMI_26806</name>
</gene>
<keyword evidence="9" id="KW-0807">Transducer</keyword>
<dbReference type="PANTHER" id="PTHR21137">
    <property type="entry name" value="ODORANT RECEPTOR"/>
    <property type="match status" value="1"/>
</dbReference>
<dbReference type="EMBL" id="VTPC01091186">
    <property type="protein sequence ID" value="KAF2879359.1"/>
    <property type="molecule type" value="Genomic_DNA"/>
</dbReference>
<feature type="transmembrane region" description="Helical" evidence="10">
    <location>
        <begin position="71"/>
        <end position="89"/>
    </location>
</feature>
<sequence length="260" mass="29967">MGKDKHLYLRAFEMQKKMMTLSGLWPKEKYGMWYNCYGFIVSLAIQAIFLIPSVLEIFSDSTTATEVSYELFSVITLLNYGFKVIILYIKTDSFRKILVDLEQPLFTDYEDFNKIYIKKAVFISVSITKLLFSPCIIFIIFLAAFPVIDSNNTSRPLPYDVPIDIKCLPFSIYVVIYFIQIIAVAAAICNNVNIDILANSLIALATAQLQILEKNIRILVKHFSSTQFSTEVKLEDYTKFDTKIRDNVRTYVRHHIAITE</sequence>
<proteinExistence type="predicted"/>
<keyword evidence="8" id="KW-0675">Receptor</keyword>
<dbReference type="GO" id="GO:0005886">
    <property type="term" value="C:plasma membrane"/>
    <property type="evidence" value="ECO:0007669"/>
    <property type="project" value="UniProtKB-SubCell"/>
</dbReference>
<evidence type="ECO:0000256" key="7">
    <source>
        <dbReference type="ARBA" id="ARBA00023136"/>
    </source>
</evidence>
<keyword evidence="7 10" id="KW-0472">Membrane</keyword>
<keyword evidence="2" id="KW-1003">Cell membrane</keyword>
<reference evidence="11" key="1">
    <citation type="submission" date="2019-08" db="EMBL/GenBank/DDBJ databases">
        <title>The genome of the North American firefly Photinus pyralis.</title>
        <authorList>
            <consortium name="Photinus pyralis genome working group"/>
            <person name="Fallon T.R."/>
            <person name="Sander Lower S.E."/>
            <person name="Weng J.-K."/>
        </authorList>
    </citation>
    <scope>NUCLEOTIDE SEQUENCE</scope>
    <source>
        <strain evidence="11">TRF0915ILg1</strain>
        <tissue evidence="11">Whole body</tissue>
    </source>
</reference>
<keyword evidence="4 10" id="KW-0812">Transmembrane</keyword>
<evidence type="ECO:0000256" key="4">
    <source>
        <dbReference type="ARBA" id="ARBA00022692"/>
    </source>
</evidence>
<evidence type="ECO:0000256" key="3">
    <source>
        <dbReference type="ARBA" id="ARBA00022606"/>
    </source>
</evidence>
<dbReference type="PANTHER" id="PTHR21137:SF35">
    <property type="entry name" value="ODORANT RECEPTOR 19A-RELATED"/>
    <property type="match status" value="1"/>
</dbReference>
<comment type="subcellular location">
    <subcellularLocation>
        <location evidence="1">Cell membrane</location>
        <topology evidence="1">Multi-pass membrane protein</topology>
    </subcellularLocation>
</comment>
<name>A0A8K0FYS7_IGNLU</name>
<organism evidence="11 12">
    <name type="scientific">Ignelater luminosus</name>
    <name type="common">Cucubano</name>
    <name type="synonym">Pyrophorus luminosus</name>
    <dbReference type="NCBI Taxonomy" id="2038154"/>
    <lineage>
        <taxon>Eukaryota</taxon>
        <taxon>Metazoa</taxon>
        <taxon>Ecdysozoa</taxon>
        <taxon>Arthropoda</taxon>
        <taxon>Hexapoda</taxon>
        <taxon>Insecta</taxon>
        <taxon>Pterygota</taxon>
        <taxon>Neoptera</taxon>
        <taxon>Endopterygota</taxon>
        <taxon>Coleoptera</taxon>
        <taxon>Polyphaga</taxon>
        <taxon>Elateriformia</taxon>
        <taxon>Elateroidea</taxon>
        <taxon>Elateridae</taxon>
        <taxon>Agrypninae</taxon>
        <taxon>Pyrophorini</taxon>
        <taxon>Ignelater</taxon>
    </lineage>
</organism>
<keyword evidence="12" id="KW-1185">Reference proteome</keyword>
<evidence type="ECO:0000256" key="6">
    <source>
        <dbReference type="ARBA" id="ARBA00022989"/>
    </source>
</evidence>
<dbReference type="Pfam" id="PF02949">
    <property type="entry name" value="7tm_6"/>
    <property type="match status" value="1"/>
</dbReference>
<evidence type="ECO:0000313" key="12">
    <source>
        <dbReference type="Proteomes" id="UP000801492"/>
    </source>
</evidence>
<dbReference type="AlphaFoldDB" id="A0A8K0FYS7"/>
<evidence type="ECO:0000256" key="10">
    <source>
        <dbReference type="SAM" id="Phobius"/>
    </source>
</evidence>
<dbReference type="OrthoDB" id="7545962at2759"/>
<feature type="transmembrane region" description="Helical" evidence="10">
    <location>
        <begin position="32"/>
        <end position="51"/>
    </location>
</feature>
<feature type="transmembrane region" description="Helical" evidence="10">
    <location>
        <begin position="120"/>
        <end position="148"/>
    </location>
</feature>
<keyword evidence="6 10" id="KW-1133">Transmembrane helix</keyword>
<comment type="caution">
    <text evidence="11">The sequence shown here is derived from an EMBL/GenBank/DDBJ whole genome shotgun (WGS) entry which is preliminary data.</text>
</comment>
<accession>A0A8K0FYS7</accession>
<evidence type="ECO:0000256" key="2">
    <source>
        <dbReference type="ARBA" id="ARBA00022475"/>
    </source>
</evidence>
<protein>
    <submittedName>
        <fullName evidence="11">Uncharacterized protein</fullName>
    </submittedName>
</protein>
<feature type="transmembrane region" description="Helical" evidence="10">
    <location>
        <begin position="168"/>
        <end position="189"/>
    </location>
</feature>
<keyword evidence="5" id="KW-0552">Olfaction</keyword>
<evidence type="ECO:0000256" key="8">
    <source>
        <dbReference type="ARBA" id="ARBA00023170"/>
    </source>
</evidence>
<dbReference type="InterPro" id="IPR004117">
    <property type="entry name" value="7tm6_olfct_rcpt"/>
</dbReference>
<dbReference type="GO" id="GO:0007165">
    <property type="term" value="P:signal transduction"/>
    <property type="evidence" value="ECO:0007669"/>
    <property type="project" value="UniProtKB-KW"/>
</dbReference>
<dbReference type="GO" id="GO:0005549">
    <property type="term" value="F:odorant binding"/>
    <property type="evidence" value="ECO:0007669"/>
    <property type="project" value="InterPro"/>
</dbReference>
<evidence type="ECO:0000256" key="5">
    <source>
        <dbReference type="ARBA" id="ARBA00022725"/>
    </source>
</evidence>
<keyword evidence="3" id="KW-0716">Sensory transduction</keyword>
<dbReference type="GO" id="GO:0004984">
    <property type="term" value="F:olfactory receptor activity"/>
    <property type="evidence" value="ECO:0007669"/>
    <property type="project" value="InterPro"/>
</dbReference>
<evidence type="ECO:0000256" key="1">
    <source>
        <dbReference type="ARBA" id="ARBA00004651"/>
    </source>
</evidence>
<dbReference type="Proteomes" id="UP000801492">
    <property type="component" value="Unassembled WGS sequence"/>
</dbReference>
<evidence type="ECO:0000256" key="9">
    <source>
        <dbReference type="ARBA" id="ARBA00023224"/>
    </source>
</evidence>
<evidence type="ECO:0000313" key="11">
    <source>
        <dbReference type="EMBL" id="KAF2879359.1"/>
    </source>
</evidence>